<dbReference type="PANTHER" id="PTHR10126">
    <property type="entry name" value="TATA-BOX BINDING PROTEIN"/>
    <property type="match status" value="1"/>
</dbReference>
<dbReference type="InterPro" id="IPR012295">
    <property type="entry name" value="TBP_dom_sf"/>
</dbReference>
<reference evidence="4" key="2">
    <citation type="submission" date="2011-02" db="EMBL/GenBank/DDBJ databases">
        <authorList>
            <person name="MacLean D."/>
        </authorList>
    </citation>
    <scope>NUCLEOTIDE SEQUENCE</scope>
</reference>
<comment type="similarity">
    <text evidence="1">Belongs to the TBP family.</text>
</comment>
<organism evidence="4">
    <name type="scientific">Albugo laibachii Nc14</name>
    <dbReference type="NCBI Taxonomy" id="890382"/>
    <lineage>
        <taxon>Eukaryota</taxon>
        <taxon>Sar</taxon>
        <taxon>Stramenopiles</taxon>
        <taxon>Oomycota</taxon>
        <taxon>Peronosporomycetes</taxon>
        <taxon>Albuginales</taxon>
        <taxon>Albuginaceae</taxon>
        <taxon>Albugo</taxon>
    </lineage>
</organism>
<evidence type="ECO:0000256" key="3">
    <source>
        <dbReference type="ARBA" id="ARBA00023163"/>
    </source>
</evidence>
<dbReference type="PRINTS" id="PR00686">
    <property type="entry name" value="TIFACTORIID"/>
</dbReference>
<dbReference type="SUPFAM" id="SSF55945">
    <property type="entry name" value="TATA-box binding protein-like"/>
    <property type="match status" value="2"/>
</dbReference>
<dbReference type="GO" id="GO:0006352">
    <property type="term" value="P:DNA-templated transcription initiation"/>
    <property type="evidence" value="ECO:0007669"/>
    <property type="project" value="InterPro"/>
</dbReference>
<dbReference type="AlphaFoldDB" id="F0WPL5"/>
<gene>
    <name evidence="4" type="primary">AlNc14C187G8360</name>
    <name evidence="4" type="ORF">ALNC14_094080</name>
</gene>
<keyword evidence="3" id="KW-0804">Transcription</keyword>
<reference evidence="4" key="1">
    <citation type="journal article" date="2011" name="PLoS Biol.">
        <title>Gene gain and loss during evolution of obligate parasitism in the white rust pathogen of Arabidopsis thaliana.</title>
        <authorList>
            <person name="Kemen E."/>
            <person name="Gardiner A."/>
            <person name="Schultz-Larsen T."/>
            <person name="Kemen A.C."/>
            <person name="Balmuth A.L."/>
            <person name="Robert-Seilaniantz A."/>
            <person name="Bailey K."/>
            <person name="Holub E."/>
            <person name="Studholme D.J."/>
            <person name="Maclean D."/>
            <person name="Jones J.D."/>
        </authorList>
    </citation>
    <scope>NUCLEOTIDE SEQUENCE</scope>
</reference>
<dbReference type="CDD" id="cd00652">
    <property type="entry name" value="TBP_TLF"/>
    <property type="match status" value="1"/>
</dbReference>
<keyword evidence="2" id="KW-0238">DNA-binding</keyword>
<name>F0WPL5_9STRA</name>
<dbReference type="InterPro" id="IPR000814">
    <property type="entry name" value="TBP"/>
</dbReference>
<proteinExistence type="inferred from homology"/>
<sequence>MDVTHTQDSNDSCTIDRLAKEHGVTFRLVNLLGSGSIRGALDVKNLALMIRNADYAVRGGFNGMILRFRTPRASVIAYRSGKFIVIGAKSPAVADLVIQKFQDILQKSGAPHELVSFKIHNFCAACDLKFRKIAYKDASAQYEPELFPGLIYRMLVPKCTMLVFISGKIVITGFQKIEDGEQALCNIFPVLCKFRIQREECSSCSDSADDESEAIL</sequence>
<evidence type="ECO:0000313" key="4">
    <source>
        <dbReference type="EMBL" id="CCA23265.1"/>
    </source>
</evidence>
<evidence type="ECO:0000256" key="1">
    <source>
        <dbReference type="ARBA" id="ARBA00005560"/>
    </source>
</evidence>
<evidence type="ECO:0000256" key="2">
    <source>
        <dbReference type="ARBA" id="ARBA00023125"/>
    </source>
</evidence>
<dbReference type="GO" id="GO:0003677">
    <property type="term" value="F:DNA binding"/>
    <property type="evidence" value="ECO:0007669"/>
    <property type="project" value="UniProtKB-KW"/>
</dbReference>
<protein>
    <submittedName>
        <fullName evidence="4">TATAboxbinding protein putative</fullName>
    </submittedName>
</protein>
<accession>F0WPL5</accession>
<dbReference type="Pfam" id="PF00352">
    <property type="entry name" value="TBP"/>
    <property type="match status" value="2"/>
</dbReference>
<dbReference type="HOGENOM" id="CLU_060161_4_1_1"/>
<dbReference type="Gene3D" id="3.30.310.10">
    <property type="entry name" value="TATA-Binding Protein"/>
    <property type="match status" value="2"/>
</dbReference>
<dbReference type="EMBL" id="FR824232">
    <property type="protein sequence ID" value="CCA23265.1"/>
    <property type="molecule type" value="Genomic_DNA"/>
</dbReference>